<feature type="non-terminal residue" evidence="2">
    <location>
        <position position="1"/>
    </location>
</feature>
<gene>
    <name evidence="2" type="ORF">UV42_C0014G0001</name>
</gene>
<name>A0A0G1BFI1_9BACT</name>
<dbReference type="CDD" id="cd00487">
    <property type="entry name" value="Pep_deformylase"/>
    <property type="match status" value="1"/>
</dbReference>
<evidence type="ECO:0000256" key="1">
    <source>
        <dbReference type="ARBA" id="ARBA00010759"/>
    </source>
</evidence>
<dbReference type="PIRSF" id="PIRSF004749">
    <property type="entry name" value="Pep_def"/>
    <property type="match status" value="1"/>
</dbReference>
<dbReference type="GO" id="GO:0042586">
    <property type="term" value="F:peptide deformylase activity"/>
    <property type="evidence" value="ECO:0007669"/>
    <property type="project" value="InterPro"/>
</dbReference>
<dbReference type="PANTHER" id="PTHR10458">
    <property type="entry name" value="PEPTIDE DEFORMYLASE"/>
    <property type="match status" value="1"/>
</dbReference>
<dbReference type="EMBL" id="LCEK01000014">
    <property type="protein sequence ID" value="KKS72062.1"/>
    <property type="molecule type" value="Genomic_DNA"/>
</dbReference>
<comment type="similarity">
    <text evidence="1">Belongs to the polypeptide deformylase family.</text>
</comment>
<dbReference type="InterPro" id="IPR023635">
    <property type="entry name" value="Peptide_deformylase"/>
</dbReference>
<comment type="caution">
    <text evidence="2">The sequence shown here is derived from an EMBL/GenBank/DDBJ whole genome shotgun (WGS) entry which is preliminary data.</text>
</comment>
<dbReference type="Gene3D" id="3.90.45.10">
    <property type="entry name" value="Peptide deformylase"/>
    <property type="match status" value="1"/>
</dbReference>
<dbReference type="SUPFAM" id="SSF56420">
    <property type="entry name" value="Peptide deformylase"/>
    <property type="match status" value="1"/>
</dbReference>
<dbReference type="PRINTS" id="PR01576">
    <property type="entry name" value="PDEFORMYLASE"/>
</dbReference>
<dbReference type="AlphaFoldDB" id="A0A0G1BFI1"/>
<evidence type="ECO:0000313" key="2">
    <source>
        <dbReference type="EMBL" id="KKS72062.1"/>
    </source>
</evidence>
<dbReference type="InterPro" id="IPR036821">
    <property type="entry name" value="Peptide_deformylase_sf"/>
</dbReference>
<sequence length="149" mass="17187">LAKTCVKNSGAGIAAPQVGKNKRVIVVHVDPKNPRYPNKKPFPLTIVVNPKVVKKSKITKEDWEGDLSVGIRALVPRSKTCIVTGLDRLGKPVTYRLDYGFHARVFQHEIDHLNGIFFIDRVKRKETLSELKEWKRYWKNKKMLRSRLK</sequence>
<proteinExistence type="inferred from homology"/>
<evidence type="ECO:0000313" key="3">
    <source>
        <dbReference type="Proteomes" id="UP000033867"/>
    </source>
</evidence>
<dbReference type="Pfam" id="PF01327">
    <property type="entry name" value="Pep_deformylase"/>
    <property type="match status" value="1"/>
</dbReference>
<dbReference type="Proteomes" id="UP000033867">
    <property type="component" value="Unassembled WGS sequence"/>
</dbReference>
<organism evidence="2 3">
    <name type="scientific">Candidatus Magasanikbacteria bacterium GW2011_GWE2_42_7</name>
    <dbReference type="NCBI Taxonomy" id="1619052"/>
    <lineage>
        <taxon>Bacteria</taxon>
        <taxon>Candidatus Magasanikiibacteriota</taxon>
    </lineage>
</organism>
<dbReference type="PANTHER" id="PTHR10458:SF22">
    <property type="entry name" value="PEPTIDE DEFORMYLASE"/>
    <property type="match status" value="1"/>
</dbReference>
<accession>A0A0G1BFI1</accession>
<protein>
    <submittedName>
        <fullName evidence="2">Peptide deformylase</fullName>
    </submittedName>
</protein>
<reference evidence="2 3" key="1">
    <citation type="journal article" date="2015" name="Nature">
        <title>rRNA introns, odd ribosomes, and small enigmatic genomes across a large radiation of phyla.</title>
        <authorList>
            <person name="Brown C.T."/>
            <person name="Hug L.A."/>
            <person name="Thomas B.C."/>
            <person name="Sharon I."/>
            <person name="Castelle C.J."/>
            <person name="Singh A."/>
            <person name="Wilkins M.J."/>
            <person name="Williams K.H."/>
            <person name="Banfield J.F."/>
        </authorList>
    </citation>
    <scope>NUCLEOTIDE SEQUENCE [LARGE SCALE GENOMIC DNA]</scope>
</reference>